<feature type="compositionally biased region" description="Low complexity" evidence="1">
    <location>
        <begin position="438"/>
        <end position="449"/>
    </location>
</feature>
<feature type="region of interest" description="Disordered" evidence="1">
    <location>
        <begin position="426"/>
        <end position="463"/>
    </location>
</feature>
<proteinExistence type="predicted"/>
<dbReference type="AlphaFoldDB" id="A0A382EGS8"/>
<dbReference type="InterPro" id="IPR006644">
    <property type="entry name" value="Cadg"/>
</dbReference>
<evidence type="ECO:0000313" key="3">
    <source>
        <dbReference type="EMBL" id="SVB49153.1"/>
    </source>
</evidence>
<feature type="non-terminal residue" evidence="3">
    <location>
        <position position="1"/>
    </location>
</feature>
<dbReference type="PANTHER" id="PTHR34677:SF3">
    <property type="entry name" value="BACTERIAL IG-LIKE DOMAIN-CONTAINING PROTEIN"/>
    <property type="match status" value="1"/>
</dbReference>
<dbReference type="PANTHER" id="PTHR34677">
    <property type="match status" value="1"/>
</dbReference>
<feature type="non-terminal residue" evidence="3">
    <location>
        <position position="562"/>
    </location>
</feature>
<evidence type="ECO:0000256" key="1">
    <source>
        <dbReference type="SAM" id="MobiDB-lite"/>
    </source>
</evidence>
<dbReference type="SUPFAM" id="SSF49313">
    <property type="entry name" value="Cadherin-like"/>
    <property type="match status" value="1"/>
</dbReference>
<dbReference type="GO" id="GO:0005509">
    <property type="term" value="F:calcium ion binding"/>
    <property type="evidence" value="ECO:0007669"/>
    <property type="project" value="InterPro"/>
</dbReference>
<dbReference type="InterPro" id="IPR013783">
    <property type="entry name" value="Ig-like_fold"/>
</dbReference>
<dbReference type="EMBL" id="UINC01044129">
    <property type="protein sequence ID" value="SVB49153.1"/>
    <property type="molecule type" value="Genomic_DNA"/>
</dbReference>
<dbReference type="InterPro" id="IPR010221">
    <property type="entry name" value="VCBS_dom"/>
</dbReference>
<dbReference type="Gene3D" id="2.60.40.10">
    <property type="entry name" value="Immunoglobulins"/>
    <property type="match status" value="1"/>
</dbReference>
<accession>A0A382EGS8</accession>
<dbReference type="Pfam" id="PF19078">
    <property type="entry name" value="Big_12"/>
    <property type="match status" value="1"/>
</dbReference>
<reference evidence="3" key="1">
    <citation type="submission" date="2018-05" db="EMBL/GenBank/DDBJ databases">
        <authorList>
            <person name="Lanie J.A."/>
            <person name="Ng W.-L."/>
            <person name="Kazmierczak K.M."/>
            <person name="Andrzejewski T.M."/>
            <person name="Davidsen T.M."/>
            <person name="Wayne K.J."/>
            <person name="Tettelin H."/>
            <person name="Glass J.I."/>
            <person name="Rusch D."/>
            <person name="Podicherti R."/>
            <person name="Tsui H.-C.T."/>
            <person name="Winkler M.E."/>
        </authorList>
    </citation>
    <scope>NUCLEOTIDE SEQUENCE</scope>
</reference>
<dbReference type="SMART" id="SM00736">
    <property type="entry name" value="CADG"/>
    <property type="match status" value="1"/>
</dbReference>
<dbReference type="InterPro" id="IPR015919">
    <property type="entry name" value="Cadherin-like_sf"/>
</dbReference>
<sequence length="562" mass="56186">TGDADTSADSGSVNVDFTVPTVAITSSASNPVTSSTFDVTITFSESTSNFVNGDITVGGGSSSLSGSGTTYTATITPSADGTITVDVAANKATDAAGNQNTAATQYSVESDQADAPSITSTAVATGTEDSAYSYTITATDADDGTPNSNTITLTCDTCPSWLTFSDAGSGSATLTGTPSDSAVGNNPVVLTATDGDDEESSQSFTLVISNINDAGIVSLAGTSTEGNDYTATVADDDGLTGITITYTWQRSSDASSWSDISGAASQATYTLVQADVGNYVRVYVSYTDQDGTAESHTAVIVSTISNADDDNTAVPTFSGSMAEDAVLTADYSPLSGNDEDGTTNADANSGAGYSYQWHRCTSTTASTCSDISSATSSTYTLVEADVGKYIRVAVSYTDDYSTAETVNSAINSNAVSNVADAGSISGADTGSVTEDDSTTATGTPTVTDPDSGEDTLQDVSAGTDSVSGYGTYGVSSGTWTYTLDSTDAAVQALAASATMTDTFVVTSADGSDTQTTTITITGVNDAATFGGATTGGATEDTSDAAGTATVADTDTGQATFTA</sequence>
<dbReference type="Pfam" id="PF05345">
    <property type="entry name" value="He_PIG"/>
    <property type="match status" value="1"/>
</dbReference>
<protein>
    <recommendedName>
        <fullName evidence="2">Dystroglycan-type cadherin-like domain-containing protein</fullName>
    </recommendedName>
</protein>
<dbReference type="GO" id="GO:0016020">
    <property type="term" value="C:membrane"/>
    <property type="evidence" value="ECO:0007669"/>
    <property type="project" value="InterPro"/>
</dbReference>
<evidence type="ECO:0000259" key="2">
    <source>
        <dbReference type="SMART" id="SM00736"/>
    </source>
</evidence>
<dbReference type="Gene3D" id="2.60.40.2700">
    <property type="match status" value="2"/>
</dbReference>
<name>A0A382EGS8_9ZZZZ</name>
<gene>
    <name evidence="3" type="ORF">METZ01_LOCUS202007</name>
</gene>
<dbReference type="InterPro" id="IPR044048">
    <property type="entry name" value="Big_12"/>
</dbReference>
<dbReference type="NCBIfam" id="TIGR01965">
    <property type="entry name" value="VCBS_repeat"/>
    <property type="match status" value="1"/>
</dbReference>
<organism evidence="3">
    <name type="scientific">marine metagenome</name>
    <dbReference type="NCBI Taxonomy" id="408172"/>
    <lineage>
        <taxon>unclassified sequences</taxon>
        <taxon>metagenomes</taxon>
        <taxon>ecological metagenomes</taxon>
    </lineage>
</organism>
<feature type="domain" description="Dystroglycan-type cadherin-like" evidence="2">
    <location>
        <begin position="118"/>
        <end position="215"/>
    </location>
</feature>